<dbReference type="Gene3D" id="1.20.1720.10">
    <property type="entry name" value="Multidrug resistance protein D"/>
    <property type="match status" value="1"/>
</dbReference>
<evidence type="ECO:0000256" key="2">
    <source>
        <dbReference type="ARBA" id="ARBA00022448"/>
    </source>
</evidence>
<name>A0A8J2YG38_9BACL</name>
<dbReference type="GO" id="GO:0022857">
    <property type="term" value="F:transmembrane transporter activity"/>
    <property type="evidence" value="ECO:0007669"/>
    <property type="project" value="InterPro"/>
</dbReference>
<keyword evidence="6 8" id="KW-0472">Membrane</keyword>
<dbReference type="PANTHER" id="PTHR42718">
    <property type="entry name" value="MAJOR FACILITATOR SUPERFAMILY MULTIDRUG TRANSPORTER MFSC"/>
    <property type="match status" value="1"/>
</dbReference>
<dbReference type="AlphaFoldDB" id="A0A8J2YG38"/>
<feature type="transmembrane region" description="Helical" evidence="8">
    <location>
        <begin position="171"/>
        <end position="190"/>
    </location>
</feature>
<reference evidence="10" key="2">
    <citation type="submission" date="2020-09" db="EMBL/GenBank/DDBJ databases">
        <authorList>
            <person name="Sun Q."/>
            <person name="Zhou Y."/>
        </authorList>
    </citation>
    <scope>NUCLEOTIDE SEQUENCE</scope>
    <source>
        <strain evidence="10">CGMCC 1.15371</strain>
    </source>
</reference>
<evidence type="ECO:0000256" key="4">
    <source>
        <dbReference type="ARBA" id="ARBA00022692"/>
    </source>
</evidence>
<feature type="region of interest" description="Disordered" evidence="7">
    <location>
        <begin position="469"/>
        <end position="490"/>
    </location>
</feature>
<keyword evidence="4 8" id="KW-0812">Transmembrane</keyword>
<evidence type="ECO:0000256" key="8">
    <source>
        <dbReference type="SAM" id="Phobius"/>
    </source>
</evidence>
<dbReference type="InterPro" id="IPR011701">
    <property type="entry name" value="MFS"/>
</dbReference>
<feature type="transmembrane region" description="Helical" evidence="8">
    <location>
        <begin position="265"/>
        <end position="287"/>
    </location>
</feature>
<evidence type="ECO:0000256" key="3">
    <source>
        <dbReference type="ARBA" id="ARBA00022475"/>
    </source>
</evidence>
<keyword evidence="2" id="KW-0813">Transport</keyword>
<dbReference type="RefSeq" id="WP_188690042.1">
    <property type="nucleotide sequence ID" value="NZ_BMIR01000003.1"/>
</dbReference>
<evidence type="ECO:0000256" key="5">
    <source>
        <dbReference type="ARBA" id="ARBA00022989"/>
    </source>
</evidence>
<feature type="transmembrane region" description="Helical" evidence="8">
    <location>
        <begin position="234"/>
        <end position="253"/>
    </location>
</feature>
<dbReference type="InterPro" id="IPR036259">
    <property type="entry name" value="MFS_trans_sf"/>
</dbReference>
<feature type="transmembrane region" description="Helical" evidence="8">
    <location>
        <begin position="144"/>
        <end position="165"/>
    </location>
</feature>
<dbReference type="Pfam" id="PF07690">
    <property type="entry name" value="MFS_1"/>
    <property type="match status" value="1"/>
</dbReference>
<dbReference type="GO" id="GO:0005886">
    <property type="term" value="C:plasma membrane"/>
    <property type="evidence" value="ECO:0007669"/>
    <property type="project" value="UniProtKB-SubCell"/>
</dbReference>
<dbReference type="InterPro" id="IPR004638">
    <property type="entry name" value="EmrB-like"/>
</dbReference>
<dbReference type="NCBIfam" id="TIGR00711">
    <property type="entry name" value="efflux_EmrB"/>
    <property type="match status" value="1"/>
</dbReference>
<keyword evidence="3" id="KW-1003">Cell membrane</keyword>
<dbReference type="CDD" id="cd17503">
    <property type="entry name" value="MFS_LmrB_MDR_like"/>
    <property type="match status" value="1"/>
</dbReference>
<evidence type="ECO:0000313" key="10">
    <source>
        <dbReference type="EMBL" id="GGE33372.1"/>
    </source>
</evidence>
<keyword evidence="11" id="KW-1185">Reference proteome</keyword>
<feature type="transmembrane region" description="Helical" evidence="8">
    <location>
        <begin position="20"/>
        <end position="43"/>
    </location>
</feature>
<gene>
    <name evidence="10" type="primary">ycnB</name>
    <name evidence="10" type="ORF">GCM10011391_10030</name>
</gene>
<evidence type="ECO:0000256" key="1">
    <source>
        <dbReference type="ARBA" id="ARBA00004651"/>
    </source>
</evidence>
<dbReference type="PANTHER" id="PTHR42718:SF24">
    <property type="entry name" value="MAJOR FACILITATOR SUPERFAMILY (MFS) PROFILE DOMAIN-CONTAINING PROTEIN"/>
    <property type="match status" value="1"/>
</dbReference>
<protein>
    <submittedName>
        <fullName evidence="10">Putative MFS-type transporter YcnB</fullName>
    </submittedName>
</protein>
<feature type="transmembrane region" description="Helical" evidence="8">
    <location>
        <begin position="360"/>
        <end position="386"/>
    </location>
</feature>
<feature type="transmembrane region" description="Helical" evidence="8">
    <location>
        <begin position="112"/>
        <end position="132"/>
    </location>
</feature>
<evidence type="ECO:0000256" key="6">
    <source>
        <dbReference type="ARBA" id="ARBA00023136"/>
    </source>
</evidence>
<organism evidence="10 11">
    <name type="scientific">Pullulanibacillus camelliae</name>
    <dbReference type="NCBI Taxonomy" id="1707096"/>
    <lineage>
        <taxon>Bacteria</taxon>
        <taxon>Bacillati</taxon>
        <taxon>Bacillota</taxon>
        <taxon>Bacilli</taxon>
        <taxon>Bacillales</taxon>
        <taxon>Sporolactobacillaceae</taxon>
        <taxon>Pullulanibacillus</taxon>
    </lineage>
</organism>
<feature type="transmembrane region" description="Helical" evidence="8">
    <location>
        <begin position="439"/>
        <end position="462"/>
    </location>
</feature>
<feature type="transmembrane region" description="Helical" evidence="8">
    <location>
        <begin position="202"/>
        <end position="222"/>
    </location>
</feature>
<feature type="transmembrane region" description="Helical" evidence="8">
    <location>
        <begin position="55"/>
        <end position="75"/>
    </location>
</feature>
<feature type="domain" description="Major facilitator superfamily (MFS) profile" evidence="9">
    <location>
        <begin position="17"/>
        <end position="467"/>
    </location>
</feature>
<dbReference type="Proteomes" id="UP000628775">
    <property type="component" value="Unassembled WGS sequence"/>
</dbReference>
<evidence type="ECO:0000259" key="9">
    <source>
        <dbReference type="PROSITE" id="PS50850"/>
    </source>
</evidence>
<proteinExistence type="predicted"/>
<dbReference type="SUPFAM" id="SSF103473">
    <property type="entry name" value="MFS general substrate transporter"/>
    <property type="match status" value="2"/>
</dbReference>
<keyword evidence="5 8" id="KW-1133">Transmembrane helix</keyword>
<sequence>MESVTVSPSPGYNKMSISALLLAGTFIAILNQTLMITAIPPIMHEMHISANTAQWLTTVFMLVNGVMIPVSAFLLERFTTRQLFISAMSIFAVGTLIAGLAPNFNVLLLGRIVQSSGAGIMMPLMQTVFLMIFPVSRRGAAMGYVGLVISFAPAIGPAFSGWIIANYSWRVLFFIILPIALIDIVVAFFAMKNVTELTHPKVDILSILFSSIGFGGLLYGFTCAGNFGWGSRSTIIWLAVGAVVLTLFILRQLKMRHPMLEFRIFKINVFSLTTFLTMIGFMGLIGAETLVPLYMQNMRGYSAMESGIAILPGALVTGIMSPITGRIFDRVGARWLAIIGLTIVTLSSLGFSFLDPGTSFSYITIMYAIRMFGLSMVMMPVTTAGLNQLPKHLIPHGAAMGNTMRQVAASIGTAILVTVMTTTAVSARHNAAISHPDIHGVNVAFMVVTLLSVIALALAFFIKRNEPPVEKSGGAGTVSKRQRRKMALRG</sequence>
<comment type="subcellular location">
    <subcellularLocation>
        <location evidence="1">Cell membrane</location>
        <topology evidence="1">Multi-pass membrane protein</topology>
    </subcellularLocation>
</comment>
<dbReference type="InterPro" id="IPR020846">
    <property type="entry name" value="MFS_dom"/>
</dbReference>
<evidence type="ECO:0000313" key="11">
    <source>
        <dbReference type="Proteomes" id="UP000628775"/>
    </source>
</evidence>
<feature type="transmembrane region" description="Helical" evidence="8">
    <location>
        <begin position="407"/>
        <end position="427"/>
    </location>
</feature>
<feature type="transmembrane region" description="Helical" evidence="8">
    <location>
        <begin position="335"/>
        <end position="354"/>
    </location>
</feature>
<dbReference type="PRINTS" id="PR01036">
    <property type="entry name" value="TCRTETB"/>
</dbReference>
<comment type="caution">
    <text evidence="10">The sequence shown here is derived from an EMBL/GenBank/DDBJ whole genome shotgun (WGS) entry which is preliminary data.</text>
</comment>
<feature type="compositionally biased region" description="Basic residues" evidence="7">
    <location>
        <begin position="480"/>
        <end position="490"/>
    </location>
</feature>
<dbReference type="EMBL" id="BMIR01000003">
    <property type="protein sequence ID" value="GGE33372.1"/>
    <property type="molecule type" value="Genomic_DNA"/>
</dbReference>
<feature type="transmembrane region" description="Helical" evidence="8">
    <location>
        <begin position="82"/>
        <end position="100"/>
    </location>
</feature>
<dbReference type="Gene3D" id="1.20.1250.20">
    <property type="entry name" value="MFS general substrate transporter like domains"/>
    <property type="match status" value="1"/>
</dbReference>
<accession>A0A8J2YG38</accession>
<dbReference type="PROSITE" id="PS50850">
    <property type="entry name" value="MFS"/>
    <property type="match status" value="1"/>
</dbReference>
<feature type="transmembrane region" description="Helical" evidence="8">
    <location>
        <begin position="307"/>
        <end position="328"/>
    </location>
</feature>
<evidence type="ECO:0000256" key="7">
    <source>
        <dbReference type="SAM" id="MobiDB-lite"/>
    </source>
</evidence>
<reference evidence="10" key="1">
    <citation type="journal article" date="2014" name="Int. J. Syst. Evol. Microbiol.">
        <title>Complete genome sequence of Corynebacterium casei LMG S-19264T (=DSM 44701T), isolated from a smear-ripened cheese.</title>
        <authorList>
            <consortium name="US DOE Joint Genome Institute (JGI-PGF)"/>
            <person name="Walter F."/>
            <person name="Albersmeier A."/>
            <person name="Kalinowski J."/>
            <person name="Ruckert C."/>
        </authorList>
    </citation>
    <scope>NUCLEOTIDE SEQUENCE</scope>
    <source>
        <strain evidence="10">CGMCC 1.15371</strain>
    </source>
</reference>